<evidence type="ECO:0000313" key="2">
    <source>
        <dbReference type="Proteomes" id="UP000062833"/>
    </source>
</evidence>
<dbReference type="Pfam" id="PF04402">
    <property type="entry name" value="SIMPL"/>
    <property type="match status" value="1"/>
</dbReference>
<proteinExistence type="predicted"/>
<name>A0A0M4QX96_9MICC</name>
<reference evidence="2" key="1">
    <citation type="submission" date="2015-09" db="EMBL/GenBank/DDBJ databases">
        <title>Complete genome of Arthrobacter alpinus strain R3.8.</title>
        <authorList>
            <person name="See-Too W.S."/>
            <person name="Chan K.G."/>
        </authorList>
    </citation>
    <scope>NUCLEOTIDE SEQUENCE [LARGE SCALE GENOMIC DNA]</scope>
    <source>
        <strain evidence="2">R3.8</strain>
    </source>
</reference>
<dbReference type="PANTHER" id="PTHR34387:SF1">
    <property type="entry name" value="PERIPLASMIC IMMUNOGENIC PROTEIN"/>
    <property type="match status" value="1"/>
</dbReference>
<dbReference type="OrthoDB" id="9808766at2"/>
<dbReference type="PANTHER" id="PTHR34387">
    <property type="entry name" value="SLR1258 PROTEIN"/>
    <property type="match status" value="1"/>
</dbReference>
<organism evidence="1 2">
    <name type="scientific">Arthrobacter alpinus</name>
    <dbReference type="NCBI Taxonomy" id="656366"/>
    <lineage>
        <taxon>Bacteria</taxon>
        <taxon>Bacillati</taxon>
        <taxon>Actinomycetota</taxon>
        <taxon>Actinomycetes</taxon>
        <taxon>Micrococcales</taxon>
        <taxon>Micrococcaceae</taxon>
        <taxon>Arthrobacter</taxon>
    </lineage>
</organism>
<dbReference type="Gene3D" id="3.30.70.2970">
    <property type="entry name" value="Protein of unknown function (DUF541), domain 2"/>
    <property type="match status" value="1"/>
</dbReference>
<gene>
    <name evidence="1" type="ORF">AOC05_04115</name>
</gene>
<keyword evidence="2" id="KW-1185">Reference proteome</keyword>
<evidence type="ECO:0000313" key="1">
    <source>
        <dbReference type="EMBL" id="ALE91714.1"/>
    </source>
</evidence>
<evidence type="ECO:0008006" key="3">
    <source>
        <dbReference type="Google" id="ProtNLM"/>
    </source>
</evidence>
<sequence length="217" mass="22291">MSESTASTSNTVTVTGRGTVTAAPDYFHINIGIEAQRATVKEAYAGASEAMNAVQAQLLAHRVARNVISSSSLDVRVDTRWQDGIGSIVTGYTVSATVNVLLRYDEAAEEIIAAVVDTGNDSVRLNGLSPAMSDPSAAQDAARTVAWADATRAAVLFAQLAGKTLGPVLAITEGQEHGGGPAPVMARAMMASGGEAMKIEPGQSNVSATVTATWALS</sequence>
<dbReference type="InterPro" id="IPR052022">
    <property type="entry name" value="26kDa_periplasmic_antigen"/>
</dbReference>
<dbReference type="Proteomes" id="UP000062833">
    <property type="component" value="Chromosome"/>
</dbReference>
<dbReference type="GO" id="GO:0006974">
    <property type="term" value="P:DNA damage response"/>
    <property type="evidence" value="ECO:0007669"/>
    <property type="project" value="TreeGrafter"/>
</dbReference>
<dbReference type="Gene3D" id="3.30.110.170">
    <property type="entry name" value="Protein of unknown function (DUF541), domain 1"/>
    <property type="match status" value="1"/>
</dbReference>
<protein>
    <recommendedName>
        <fullName evidence="3">SIMPL domain-containing protein</fullName>
    </recommendedName>
</protein>
<dbReference type="EMBL" id="CP012677">
    <property type="protein sequence ID" value="ALE91714.1"/>
    <property type="molecule type" value="Genomic_DNA"/>
</dbReference>
<dbReference type="PATRIC" id="fig|656366.3.peg.896"/>
<dbReference type="RefSeq" id="WP_062005928.1">
    <property type="nucleotide sequence ID" value="NZ_CP012677.1"/>
</dbReference>
<dbReference type="KEGG" id="aaq:AOC05_04115"/>
<accession>A0A0M4QX96</accession>
<dbReference type="AlphaFoldDB" id="A0A0M4QX96"/>
<dbReference type="InterPro" id="IPR007497">
    <property type="entry name" value="SIMPL/DUF541"/>
</dbReference>